<keyword evidence="2" id="KW-1133">Transmembrane helix</keyword>
<feature type="compositionally biased region" description="Polar residues" evidence="1">
    <location>
        <begin position="327"/>
        <end position="336"/>
    </location>
</feature>
<feature type="transmembrane region" description="Helical" evidence="2">
    <location>
        <begin position="53"/>
        <end position="73"/>
    </location>
</feature>
<evidence type="ECO:0008006" key="5">
    <source>
        <dbReference type="Google" id="ProtNLM"/>
    </source>
</evidence>
<feature type="region of interest" description="Disordered" evidence="1">
    <location>
        <begin position="136"/>
        <end position="209"/>
    </location>
</feature>
<feature type="compositionally biased region" description="Low complexity" evidence="1">
    <location>
        <begin position="190"/>
        <end position="202"/>
    </location>
</feature>
<evidence type="ECO:0000313" key="4">
    <source>
        <dbReference type="Proteomes" id="UP000030754"/>
    </source>
</evidence>
<dbReference type="OrthoDB" id="348121at2759"/>
<reference evidence="3" key="1">
    <citation type="submission" date="2013-10" db="EMBL/GenBank/DDBJ databases">
        <title>Genomic analysis of the causative agents of coccidiosis in chickens.</title>
        <authorList>
            <person name="Reid A.J."/>
            <person name="Blake D."/>
            <person name="Billington K."/>
            <person name="Browne H."/>
            <person name="Dunn M."/>
            <person name="Hung S."/>
            <person name="Kawahara F."/>
            <person name="Miranda-Saavedra D."/>
            <person name="Mourier T."/>
            <person name="Nagra H."/>
            <person name="Otto T.D."/>
            <person name="Rawlings N."/>
            <person name="Sanchez A."/>
            <person name="Sanders M."/>
            <person name="Subramaniam C."/>
            <person name="Tay Y."/>
            <person name="Dear P."/>
            <person name="Doerig C."/>
            <person name="Gruber A."/>
            <person name="Parkinson J."/>
            <person name="Shirley M."/>
            <person name="Wan K.L."/>
            <person name="Berriman M."/>
            <person name="Tomley F."/>
            <person name="Pain A."/>
        </authorList>
    </citation>
    <scope>NUCLEOTIDE SEQUENCE [LARGE SCALE GENOMIC DNA]</scope>
    <source>
        <strain evidence="3">Houghton</strain>
    </source>
</reference>
<sequence>MSSAGPGLAIKPAGEPLLRTRSPASPLLLETNDSVLKVGRTTPQAIRRSRPRVAFLTLVAIGTILGLTVAVYFCRLKKKNHFSARKFLRRLAGREEGEEQNSERDRFGRDTCGMIDAVEGLVPTHLLETLPFVLETPEEGTSDGPPSKRQKYGDSSSSEVDSEETPAVPPVDDWWLQPTGSETQEKVSSDPESLSSATSSSPPSQPKDFLPEFACLEQLSPLLDEDMEAVVQKSVQAFVDSAYVDSVTSENVSYLVTVEAPDSLANVAEQLVSNEAALRKLVELVEGELELALSPEKDTPSGPPVGESSADLSSNENISSHSPSIPQQMETPSTSGAERGLEHAAHSQTPSGSEKPEEEGKTTRETMSTAKEGSAPREASYEFTLAAESSSPGDTSDLETRAAEAAQAADPKEVPPEGSANLLDILRKPQRVLPCPEAKDHPYYRLPAPAAAHAEGPKMDRFDEHFVFCVAEPSAGAAAKLLPIRQILLKSEVNEVDVRHLVHHGEQLVAYAFKYLTKDLRKKSMYRAREQLCRRVLVADALWGVCQVVGSPMKREVWWDTLMVKMAGTPRDRNQPRNAQRNPFVRDLVEALQSYREGTRPKPETVVKLKRAMFQAPCTVEEFRSPLWDPWRQDDKFYGKPS</sequence>
<feature type="compositionally biased region" description="Low complexity" evidence="1">
    <location>
        <begin position="313"/>
        <end position="326"/>
    </location>
</feature>
<dbReference type="VEuPathDB" id="ToxoDB:ENH_00003210"/>
<evidence type="ECO:0000313" key="3">
    <source>
        <dbReference type="EMBL" id="CDJ65263.1"/>
    </source>
</evidence>
<protein>
    <recommendedName>
        <fullName evidence="5">Transmembrane protein</fullName>
    </recommendedName>
</protein>
<gene>
    <name evidence="3" type="ORF">ENH_00003210</name>
</gene>
<dbReference type="GeneID" id="25470515"/>
<dbReference type="RefSeq" id="XP_013433730.1">
    <property type="nucleotide sequence ID" value="XM_013578276.1"/>
</dbReference>
<feature type="region of interest" description="Disordered" evidence="1">
    <location>
        <begin position="1"/>
        <end position="21"/>
    </location>
</feature>
<accession>U6MQB0</accession>
<dbReference type="Proteomes" id="UP000030754">
    <property type="component" value="Unassembled WGS sequence"/>
</dbReference>
<keyword evidence="4" id="KW-1185">Reference proteome</keyword>
<proteinExistence type="predicted"/>
<keyword evidence="2" id="KW-0472">Membrane</keyword>
<name>U6MQB0_9EIME</name>
<evidence type="ECO:0000256" key="1">
    <source>
        <dbReference type="SAM" id="MobiDB-lite"/>
    </source>
</evidence>
<reference evidence="3" key="2">
    <citation type="submission" date="2013-10" db="EMBL/GenBank/DDBJ databases">
        <authorList>
            <person name="Aslett M."/>
        </authorList>
    </citation>
    <scope>NUCLEOTIDE SEQUENCE [LARGE SCALE GENOMIC DNA]</scope>
    <source>
        <strain evidence="3">Houghton</strain>
    </source>
</reference>
<dbReference type="EMBL" id="HG723112">
    <property type="protein sequence ID" value="CDJ65263.1"/>
    <property type="molecule type" value="Genomic_DNA"/>
</dbReference>
<organism evidence="3 4">
    <name type="scientific">Eimeria necatrix</name>
    <dbReference type="NCBI Taxonomy" id="51315"/>
    <lineage>
        <taxon>Eukaryota</taxon>
        <taxon>Sar</taxon>
        <taxon>Alveolata</taxon>
        <taxon>Apicomplexa</taxon>
        <taxon>Conoidasida</taxon>
        <taxon>Coccidia</taxon>
        <taxon>Eucoccidiorida</taxon>
        <taxon>Eimeriorina</taxon>
        <taxon>Eimeriidae</taxon>
        <taxon>Eimeria</taxon>
    </lineage>
</organism>
<evidence type="ECO:0000256" key="2">
    <source>
        <dbReference type="SAM" id="Phobius"/>
    </source>
</evidence>
<dbReference type="AlphaFoldDB" id="U6MQB0"/>
<feature type="compositionally biased region" description="Basic and acidic residues" evidence="1">
    <location>
        <begin position="354"/>
        <end position="364"/>
    </location>
</feature>
<keyword evidence="2" id="KW-0812">Transmembrane</keyword>
<feature type="region of interest" description="Disordered" evidence="1">
    <location>
        <begin position="292"/>
        <end position="419"/>
    </location>
</feature>